<evidence type="ECO:0000256" key="3">
    <source>
        <dbReference type="ARBA" id="ARBA00022763"/>
    </source>
</evidence>
<dbReference type="InterPro" id="IPR012340">
    <property type="entry name" value="NA-bd_OB-fold"/>
</dbReference>
<sequence length="575" mass="63809">MSSLKASPQGKDAAMLTVGRLLSCTLLLLGASAAFANACPNWTTAKAHTEILALQHQLTQWDDSYHRQGVSLIEDELYDQSRQRLDFLHACFTSTRAPAANPLQTARGPLEHPIPHTGVAKLADAQAVQDWLKGRKDLWIQPKVDGVAVSLVYENGRLSKVISRGDGLKGQDWTRHAQRASAIAKQLPQPDTLVLQGELYWSLSDHVQATSGSINARSKVAGLLARQEISDQEADSIGLFVWDWPAGPADMQERIAGLKAMGFTDSAVYTQPLENFTQASDWRNHWYRTGLPFATDGVIMRHGERPPAQRWQAKAPYWIAAWKYPYAQVLAEVRKVNFTIGRSGRITPVLELTPVRLDDRKISRLSVGSLQRWQALDIRPGDQVSLSLAGLTIPRLDKVVSRNSERIEMTVPQQRDFHGLSCWQPTPGCESQFRARLVWLSSKKGLALPGVGPGTWDKLIEAGEINGLLDWMTLDRAQLAKIPGFAERSSTKLLDSLQTARERSFQTWLVAIGLPPAIGISPGMEWHELAARSAEQWQSVPGIGPGRAARLWEFFQDPQVLALREQLREQGIAGF</sequence>
<feature type="domain" description="NAD-dependent DNA ligase N-terminal" evidence="9">
    <location>
        <begin position="46"/>
        <end position="445"/>
    </location>
</feature>
<dbReference type="PIRSF" id="PIRSF001604">
    <property type="entry name" value="LigA"/>
    <property type="match status" value="1"/>
</dbReference>
<dbReference type="NCBIfam" id="NF005987">
    <property type="entry name" value="PRK08097.1"/>
    <property type="match status" value="1"/>
</dbReference>
<dbReference type="GO" id="GO:0003911">
    <property type="term" value="F:DNA ligase (NAD+) activity"/>
    <property type="evidence" value="ECO:0007669"/>
    <property type="project" value="UniProtKB-UniRule"/>
</dbReference>
<dbReference type="Pfam" id="PF03120">
    <property type="entry name" value="OB_DNA_ligase"/>
    <property type="match status" value="1"/>
</dbReference>
<dbReference type="GO" id="GO:0006260">
    <property type="term" value="P:DNA replication"/>
    <property type="evidence" value="ECO:0007669"/>
    <property type="project" value="UniProtKB-KW"/>
</dbReference>
<dbReference type="PANTHER" id="PTHR47810">
    <property type="entry name" value="DNA LIGASE"/>
    <property type="match status" value="1"/>
</dbReference>
<dbReference type="Gene3D" id="1.10.287.610">
    <property type="entry name" value="Helix hairpin bin"/>
    <property type="match status" value="1"/>
</dbReference>
<dbReference type="Gene3D" id="2.40.50.140">
    <property type="entry name" value="Nucleic acid-binding proteins"/>
    <property type="match status" value="1"/>
</dbReference>
<accession>A0A3M4LZR9</accession>
<keyword evidence="4 7" id="KW-0520">NAD</keyword>
<evidence type="ECO:0000256" key="1">
    <source>
        <dbReference type="ARBA" id="ARBA00022598"/>
    </source>
</evidence>
<dbReference type="SUPFAM" id="SSF50249">
    <property type="entry name" value="Nucleic acid-binding proteins"/>
    <property type="match status" value="1"/>
</dbReference>
<dbReference type="Pfam" id="PF14520">
    <property type="entry name" value="HHH_5"/>
    <property type="match status" value="1"/>
</dbReference>
<dbReference type="PROSITE" id="PS01056">
    <property type="entry name" value="DNA_LIGASE_N2"/>
    <property type="match status" value="1"/>
</dbReference>
<evidence type="ECO:0000256" key="5">
    <source>
        <dbReference type="ARBA" id="ARBA00023204"/>
    </source>
</evidence>
<gene>
    <name evidence="7" type="primary">ligB</name>
    <name evidence="10" type="ORF">ALQ04_05361</name>
</gene>
<dbReference type="InterPro" id="IPR004150">
    <property type="entry name" value="NAD_DNA_ligase_OB"/>
</dbReference>
<dbReference type="InterPro" id="IPR010994">
    <property type="entry name" value="RuvA_2-like"/>
</dbReference>
<dbReference type="InterPro" id="IPR013839">
    <property type="entry name" value="DNAligase_adenylation"/>
</dbReference>
<dbReference type="Proteomes" id="UP000277236">
    <property type="component" value="Unassembled WGS sequence"/>
</dbReference>
<comment type="similarity">
    <text evidence="7">Belongs to the NAD-dependent DNA ligase family. LigB subfamily.</text>
</comment>
<keyword evidence="3 7" id="KW-0227">DNA damage</keyword>
<dbReference type="SUPFAM" id="SSF47781">
    <property type="entry name" value="RuvA domain 2-like"/>
    <property type="match status" value="1"/>
</dbReference>
<dbReference type="InterPro" id="IPR050326">
    <property type="entry name" value="NAD_dep_DNA_ligaseB"/>
</dbReference>
<evidence type="ECO:0000313" key="10">
    <source>
        <dbReference type="EMBL" id="RMQ46541.1"/>
    </source>
</evidence>
<dbReference type="EMBL" id="RBRE01000041">
    <property type="protein sequence ID" value="RMQ46541.1"/>
    <property type="molecule type" value="Genomic_DNA"/>
</dbReference>
<evidence type="ECO:0000313" key="11">
    <source>
        <dbReference type="Proteomes" id="UP000277236"/>
    </source>
</evidence>
<organism evidence="10 11">
    <name type="scientific">Pseudomonas cichorii</name>
    <dbReference type="NCBI Taxonomy" id="36746"/>
    <lineage>
        <taxon>Bacteria</taxon>
        <taxon>Pseudomonadati</taxon>
        <taxon>Pseudomonadota</taxon>
        <taxon>Gammaproteobacteria</taxon>
        <taxon>Pseudomonadales</taxon>
        <taxon>Pseudomonadaceae</taxon>
        <taxon>Pseudomonas</taxon>
    </lineage>
</organism>
<dbReference type="EC" id="6.5.1.2" evidence="7"/>
<feature type="chain" id="PRO_5018135127" description="DNA ligase B" evidence="8">
    <location>
        <begin position="37"/>
        <end position="575"/>
    </location>
</feature>
<dbReference type="InterPro" id="IPR001679">
    <property type="entry name" value="DNA_ligase"/>
</dbReference>
<keyword evidence="2 7" id="KW-0235">DNA replication</keyword>
<evidence type="ECO:0000256" key="4">
    <source>
        <dbReference type="ARBA" id="ARBA00023027"/>
    </source>
</evidence>
<evidence type="ECO:0000256" key="2">
    <source>
        <dbReference type="ARBA" id="ARBA00022705"/>
    </source>
</evidence>
<evidence type="ECO:0000256" key="7">
    <source>
        <dbReference type="HAMAP-Rule" id="MF_01587"/>
    </source>
</evidence>
<comment type="catalytic activity">
    <reaction evidence="6 7">
        <text>NAD(+) + (deoxyribonucleotide)n-3'-hydroxyl + 5'-phospho-(deoxyribonucleotide)m = (deoxyribonucleotide)n+m + AMP + beta-nicotinamide D-nucleotide.</text>
        <dbReference type="EC" id="6.5.1.2"/>
    </reaction>
</comment>
<keyword evidence="5 7" id="KW-0234">DNA repair</keyword>
<keyword evidence="8" id="KW-0732">Signal</keyword>
<feature type="signal peptide" evidence="8">
    <location>
        <begin position="1"/>
        <end position="36"/>
    </location>
</feature>
<dbReference type="HAMAP" id="MF_01587">
    <property type="entry name" value="DNA_ligase_B"/>
    <property type="match status" value="1"/>
</dbReference>
<dbReference type="SMART" id="SM00532">
    <property type="entry name" value="LIGANc"/>
    <property type="match status" value="1"/>
</dbReference>
<dbReference type="PANTHER" id="PTHR47810:SF1">
    <property type="entry name" value="DNA LIGASE B"/>
    <property type="match status" value="1"/>
</dbReference>
<dbReference type="InterPro" id="IPR020923">
    <property type="entry name" value="DNA_ligase_B"/>
</dbReference>
<dbReference type="AlphaFoldDB" id="A0A3M4LZR9"/>
<keyword evidence="1 7" id="KW-0436">Ligase</keyword>
<dbReference type="InterPro" id="IPR013840">
    <property type="entry name" value="DNAligase_N"/>
</dbReference>
<evidence type="ECO:0000256" key="6">
    <source>
        <dbReference type="ARBA" id="ARBA00034005"/>
    </source>
</evidence>
<comment type="function">
    <text evidence="7">Catalyzes the formation of phosphodiester linkages between 5'-phosphoryl and 3'-hydroxyl groups in double-stranded DNA using NAD as a coenzyme and as the energy source for the reaction.</text>
</comment>
<comment type="caution">
    <text evidence="10">The sequence shown here is derived from an EMBL/GenBank/DDBJ whole genome shotgun (WGS) entry which is preliminary data.</text>
</comment>
<evidence type="ECO:0000256" key="8">
    <source>
        <dbReference type="SAM" id="SignalP"/>
    </source>
</evidence>
<dbReference type="GO" id="GO:0006281">
    <property type="term" value="P:DNA repair"/>
    <property type="evidence" value="ECO:0007669"/>
    <property type="project" value="UniProtKB-KW"/>
</dbReference>
<proteinExistence type="inferred from homology"/>
<dbReference type="SUPFAM" id="SSF56091">
    <property type="entry name" value="DNA ligase/mRNA capping enzyme, catalytic domain"/>
    <property type="match status" value="1"/>
</dbReference>
<feature type="active site" description="N6-AMP-lysine intermediate" evidence="7">
    <location>
        <position position="143"/>
    </location>
</feature>
<evidence type="ECO:0000259" key="9">
    <source>
        <dbReference type="SMART" id="SM00532"/>
    </source>
</evidence>
<name>A0A3M4LZR9_PSECI</name>
<dbReference type="Pfam" id="PF01653">
    <property type="entry name" value="DNA_ligase_aden"/>
    <property type="match status" value="1"/>
</dbReference>
<reference evidence="10 11" key="1">
    <citation type="submission" date="2018-08" db="EMBL/GenBank/DDBJ databases">
        <title>Recombination of ecologically and evolutionarily significant loci maintains genetic cohesion in the Pseudomonas syringae species complex.</title>
        <authorList>
            <person name="Dillon M."/>
            <person name="Thakur S."/>
            <person name="Almeida R.N.D."/>
            <person name="Weir B.S."/>
            <person name="Guttman D.S."/>
        </authorList>
    </citation>
    <scope>NUCLEOTIDE SEQUENCE [LARGE SCALE GENOMIC DNA]</scope>
    <source>
        <strain evidence="10 11">ICMP 3353</strain>
    </source>
</reference>
<dbReference type="InterPro" id="IPR033136">
    <property type="entry name" value="DNA_ligase_CS"/>
</dbReference>
<dbReference type="Gene3D" id="3.30.470.30">
    <property type="entry name" value="DNA ligase/mRNA capping enzyme"/>
    <property type="match status" value="1"/>
</dbReference>
<protein>
    <recommendedName>
        <fullName evidence="7">DNA ligase B</fullName>
        <ecNumber evidence="7">6.5.1.2</ecNumber>
    </recommendedName>
    <alternativeName>
        <fullName evidence="7">Polydeoxyribonucleotide synthase [NAD(+)] B</fullName>
    </alternativeName>
</protein>
<dbReference type="Gene3D" id="1.10.150.20">
    <property type="entry name" value="5' to 3' exonuclease, C-terminal subdomain"/>
    <property type="match status" value="2"/>
</dbReference>